<evidence type="ECO:0000256" key="3">
    <source>
        <dbReference type="ARBA" id="ARBA00012438"/>
    </source>
</evidence>
<proteinExistence type="predicted"/>
<dbReference type="Gene3D" id="3.30.565.10">
    <property type="entry name" value="Histidine kinase-like ATPase, C-terminal domain"/>
    <property type="match status" value="1"/>
</dbReference>
<dbReference type="InterPro" id="IPR010559">
    <property type="entry name" value="Sig_transdc_His_kin_internal"/>
</dbReference>
<keyword evidence="13" id="KW-1185">Reference proteome</keyword>
<keyword evidence="10" id="KW-1133">Transmembrane helix</keyword>
<evidence type="ECO:0000259" key="11">
    <source>
        <dbReference type="PROSITE" id="PS50885"/>
    </source>
</evidence>
<comment type="subcellular location">
    <subcellularLocation>
        <location evidence="2">Cell membrane</location>
        <topology evidence="2">Multi-pass membrane protein</topology>
    </subcellularLocation>
</comment>
<dbReference type="InterPro" id="IPR036890">
    <property type="entry name" value="HATPase_C_sf"/>
</dbReference>
<evidence type="ECO:0000256" key="2">
    <source>
        <dbReference type="ARBA" id="ARBA00004651"/>
    </source>
</evidence>
<comment type="catalytic activity">
    <reaction evidence="1">
        <text>ATP + protein L-histidine = ADP + protein N-phospho-L-histidine.</text>
        <dbReference type="EC" id="2.7.13.3"/>
    </reaction>
</comment>
<dbReference type="Gene3D" id="6.10.340.10">
    <property type="match status" value="1"/>
</dbReference>
<dbReference type="Proteomes" id="UP001597493">
    <property type="component" value="Unassembled WGS sequence"/>
</dbReference>
<feature type="transmembrane region" description="Helical" evidence="10">
    <location>
        <begin position="24"/>
        <end position="44"/>
    </location>
</feature>
<evidence type="ECO:0000256" key="6">
    <source>
        <dbReference type="ARBA" id="ARBA00022679"/>
    </source>
</evidence>
<evidence type="ECO:0000256" key="5">
    <source>
        <dbReference type="ARBA" id="ARBA00022553"/>
    </source>
</evidence>
<evidence type="ECO:0000256" key="7">
    <source>
        <dbReference type="ARBA" id="ARBA00022777"/>
    </source>
</evidence>
<gene>
    <name evidence="12" type="ORF">ACFSW5_07000</name>
</gene>
<evidence type="ECO:0000256" key="4">
    <source>
        <dbReference type="ARBA" id="ARBA00022475"/>
    </source>
</evidence>
<comment type="caution">
    <text evidence="12">The sequence shown here is derived from an EMBL/GenBank/DDBJ whole genome shotgun (WGS) entry which is preliminary data.</text>
</comment>
<name>A0ABW5QUZ9_9BACL</name>
<keyword evidence="9 10" id="KW-0472">Membrane</keyword>
<dbReference type="EMBL" id="JBHUMY010000006">
    <property type="protein sequence ID" value="MFD2660015.1"/>
    <property type="molecule type" value="Genomic_DNA"/>
</dbReference>
<dbReference type="GO" id="GO:0004673">
    <property type="term" value="F:protein histidine kinase activity"/>
    <property type="evidence" value="ECO:0007669"/>
    <property type="project" value="UniProtKB-EC"/>
</dbReference>
<dbReference type="Pfam" id="PF06580">
    <property type="entry name" value="His_kinase"/>
    <property type="match status" value="1"/>
</dbReference>
<dbReference type="SUPFAM" id="SSF55874">
    <property type="entry name" value="ATPase domain of HSP90 chaperone/DNA topoisomerase II/histidine kinase"/>
    <property type="match status" value="1"/>
</dbReference>
<keyword evidence="6 12" id="KW-0808">Transferase</keyword>
<keyword evidence="4" id="KW-1003">Cell membrane</keyword>
<evidence type="ECO:0000256" key="1">
    <source>
        <dbReference type="ARBA" id="ARBA00000085"/>
    </source>
</evidence>
<feature type="transmembrane region" description="Helical" evidence="10">
    <location>
        <begin position="298"/>
        <end position="319"/>
    </location>
</feature>
<sequence length="597" mass="67625">MWGKMGKIGKLVTEPLRRSIRNRLILTMILISVLPTLAVTLLAAENNRKTMEAEVVETNLSNMKWTGVYLSDQFAQLNNLIYTMLISPSMSAYVLPAEDGQEELDFSAQRTILDTLTSLFYSAGNHVVGVELYLKERKTLLTINAHQSDIDTVPLPPPTYAELFGQRKDVVIHSSPDDPSRFQLTRSINRFENREKIGGITLEVQWNVFDQTLELLGRGEEQAVFIADADGRIYYNPYEIQVSESAKNIIRQSGSGPAYARSADEIVFTNTIDPSGLKLVKVIPNRLVYQSAMETARYGFIVGIVSAAVSLFIAVFIAWRTANPIVRLARSLKGLHLIQEAERVPVRRYDEIGLLENRLQQMAMRIREHIRVEYSMSLERKTAELKALQARINPHFLQNTLQLIGSMLFSKQPSESYEVIRSLSDMFRYIIREPEDLADFMSEINHLNHYMLIQEKRYGTRLRFTLSVDEALRDCRIPKLTLQPIVENAFFHGLEPKQGEWNLAVSAFAREGKAVIRIQDNGVGIRPERLTELQKQLKGYKGEIWTHGERIGLNNVASRIGMHFGDEYGVEIESVTGEGTIVTVSIPLRTGGHNDAL</sequence>
<keyword evidence="5" id="KW-0597">Phosphoprotein</keyword>
<dbReference type="InterPro" id="IPR003660">
    <property type="entry name" value="HAMP_dom"/>
</dbReference>
<evidence type="ECO:0000313" key="12">
    <source>
        <dbReference type="EMBL" id="MFD2660015.1"/>
    </source>
</evidence>
<dbReference type="InterPro" id="IPR003594">
    <property type="entry name" value="HATPase_dom"/>
</dbReference>
<dbReference type="RefSeq" id="WP_379270685.1">
    <property type="nucleotide sequence ID" value="NZ_JBHUGT010000010.1"/>
</dbReference>
<organism evidence="12 13">
    <name type="scientific">Paenibacillus thailandensis</name>
    <dbReference type="NCBI Taxonomy" id="393250"/>
    <lineage>
        <taxon>Bacteria</taxon>
        <taxon>Bacillati</taxon>
        <taxon>Bacillota</taxon>
        <taxon>Bacilli</taxon>
        <taxon>Bacillales</taxon>
        <taxon>Paenibacillaceae</taxon>
        <taxon>Paenibacillus</taxon>
    </lineage>
</organism>
<dbReference type="PANTHER" id="PTHR34220:SF7">
    <property type="entry name" value="SENSOR HISTIDINE KINASE YPDA"/>
    <property type="match status" value="1"/>
</dbReference>
<accession>A0ABW5QUZ9</accession>
<evidence type="ECO:0000313" key="13">
    <source>
        <dbReference type="Proteomes" id="UP001597493"/>
    </source>
</evidence>
<dbReference type="InterPro" id="IPR004358">
    <property type="entry name" value="Sig_transdc_His_kin-like_C"/>
</dbReference>
<feature type="domain" description="HAMP" evidence="11">
    <location>
        <begin position="319"/>
        <end position="371"/>
    </location>
</feature>
<reference evidence="13" key="1">
    <citation type="journal article" date="2019" name="Int. J. Syst. Evol. Microbiol.">
        <title>The Global Catalogue of Microorganisms (GCM) 10K type strain sequencing project: providing services to taxonomists for standard genome sequencing and annotation.</title>
        <authorList>
            <consortium name="The Broad Institute Genomics Platform"/>
            <consortium name="The Broad Institute Genome Sequencing Center for Infectious Disease"/>
            <person name="Wu L."/>
            <person name="Ma J."/>
        </authorList>
    </citation>
    <scope>NUCLEOTIDE SEQUENCE [LARGE SCALE GENOMIC DNA]</scope>
    <source>
        <strain evidence="13">TISTR 1827</strain>
    </source>
</reference>
<keyword evidence="7 12" id="KW-0418">Kinase</keyword>
<dbReference type="InterPro" id="IPR050640">
    <property type="entry name" value="Bact_2-comp_sensor_kinase"/>
</dbReference>
<protein>
    <recommendedName>
        <fullName evidence="3">histidine kinase</fullName>
        <ecNumber evidence="3">2.7.13.3</ecNumber>
    </recommendedName>
</protein>
<dbReference type="PRINTS" id="PR00344">
    <property type="entry name" value="BCTRLSENSOR"/>
</dbReference>
<dbReference type="EC" id="2.7.13.3" evidence="3"/>
<keyword evidence="8" id="KW-0902">Two-component regulatory system</keyword>
<keyword evidence="10" id="KW-0812">Transmembrane</keyword>
<evidence type="ECO:0000256" key="9">
    <source>
        <dbReference type="ARBA" id="ARBA00023136"/>
    </source>
</evidence>
<dbReference type="Pfam" id="PF02518">
    <property type="entry name" value="HATPase_c"/>
    <property type="match status" value="1"/>
</dbReference>
<dbReference type="PANTHER" id="PTHR34220">
    <property type="entry name" value="SENSOR HISTIDINE KINASE YPDA"/>
    <property type="match status" value="1"/>
</dbReference>
<evidence type="ECO:0000256" key="10">
    <source>
        <dbReference type="SAM" id="Phobius"/>
    </source>
</evidence>
<evidence type="ECO:0000256" key="8">
    <source>
        <dbReference type="ARBA" id="ARBA00023012"/>
    </source>
</evidence>
<dbReference type="PROSITE" id="PS50885">
    <property type="entry name" value="HAMP"/>
    <property type="match status" value="1"/>
</dbReference>